<evidence type="ECO:0000313" key="13">
    <source>
        <dbReference type="Proteomes" id="UP000320653"/>
    </source>
</evidence>
<dbReference type="Pfam" id="PF25944">
    <property type="entry name" value="Beta-barrel_RND"/>
    <property type="match status" value="1"/>
</dbReference>
<evidence type="ECO:0000259" key="11">
    <source>
        <dbReference type="Pfam" id="PF25967"/>
    </source>
</evidence>
<dbReference type="InterPro" id="IPR058626">
    <property type="entry name" value="MdtA-like_b-barrel"/>
</dbReference>
<gene>
    <name evidence="12" type="ORF">FHW37_101832</name>
</gene>
<evidence type="ECO:0000256" key="3">
    <source>
        <dbReference type="ARBA" id="ARBA00022448"/>
    </source>
</evidence>
<keyword evidence="13" id="KW-1185">Reference proteome</keyword>
<dbReference type="InterPro" id="IPR006143">
    <property type="entry name" value="RND_pump_MFP"/>
</dbReference>
<dbReference type="Gene3D" id="1.10.287.470">
    <property type="entry name" value="Helix hairpin bin"/>
    <property type="match status" value="1"/>
</dbReference>
<dbReference type="Gene3D" id="2.40.30.170">
    <property type="match status" value="1"/>
</dbReference>
<sequence>MNAKDDLPRRRRAGPVIGGLALLAALGGGGFFYSTASGKAETKPKAAAAAPQAIPVQTSAVMTKDIPVEQSGLGIVTPLTKVDVKVRIDGQLQKMKFAEGQDVSAGDVIAEIDPKPYEVAVDQAQATYNKDLAQLNAARIDEARAKRLTDTGSGTTQSLDTAAAQVAIYQATVDGDKAAVDKAKLDLSYASVTAPISGRAGFNQAEEGAIVRTSDTTGIVTITQMRPINVQFTLTQDELPALTAGQAAGGLPVVVNSRDGSKHLADGRLQVIDSQVDSTTGMVKLKALFPNDDGALWPGELVSARILLTTHKGSTVVPIAAILNGQTGAYVFVVKPDKTVASVPVTTGPAAAGMVTVAGLNLGDVVVTSGQSRLSDGTLISEAPAAQNVASSDKEQIQ</sequence>
<evidence type="ECO:0000259" key="8">
    <source>
        <dbReference type="Pfam" id="PF25876"/>
    </source>
</evidence>
<accession>A0A561R8V3</accession>
<keyword evidence="6 7" id="KW-0472">Membrane</keyword>
<dbReference type="GO" id="GO:1990281">
    <property type="term" value="C:efflux pump complex"/>
    <property type="evidence" value="ECO:0007669"/>
    <property type="project" value="TreeGrafter"/>
</dbReference>
<evidence type="ECO:0000256" key="4">
    <source>
        <dbReference type="ARBA" id="ARBA00022475"/>
    </source>
</evidence>
<dbReference type="Proteomes" id="UP000320653">
    <property type="component" value="Unassembled WGS sequence"/>
</dbReference>
<dbReference type="GO" id="GO:0015562">
    <property type="term" value="F:efflux transmembrane transporter activity"/>
    <property type="evidence" value="ECO:0007669"/>
    <property type="project" value="TreeGrafter"/>
</dbReference>
<dbReference type="Pfam" id="PF25917">
    <property type="entry name" value="BSH_RND"/>
    <property type="match status" value="1"/>
</dbReference>
<evidence type="ECO:0000256" key="6">
    <source>
        <dbReference type="ARBA" id="ARBA00023136"/>
    </source>
</evidence>
<evidence type="ECO:0000256" key="2">
    <source>
        <dbReference type="ARBA" id="ARBA00009477"/>
    </source>
</evidence>
<proteinExistence type="inferred from homology"/>
<dbReference type="InterPro" id="IPR058624">
    <property type="entry name" value="MdtA-like_HH"/>
</dbReference>
<keyword evidence="4" id="KW-1003">Cell membrane</keyword>
<evidence type="ECO:0000256" key="7">
    <source>
        <dbReference type="SAM" id="Phobius"/>
    </source>
</evidence>
<dbReference type="Gene3D" id="2.40.420.20">
    <property type="match status" value="1"/>
</dbReference>
<keyword evidence="3" id="KW-0813">Transport</keyword>
<keyword evidence="5" id="KW-0997">Cell inner membrane</keyword>
<keyword evidence="7" id="KW-0812">Transmembrane</keyword>
<evidence type="ECO:0000256" key="1">
    <source>
        <dbReference type="ARBA" id="ARBA00004236"/>
    </source>
</evidence>
<evidence type="ECO:0000259" key="10">
    <source>
        <dbReference type="Pfam" id="PF25944"/>
    </source>
</evidence>
<feature type="domain" description="Multidrug resistance protein MdtA-like barrel-sandwich hybrid" evidence="9">
    <location>
        <begin position="81"/>
        <end position="223"/>
    </location>
</feature>
<dbReference type="AlphaFoldDB" id="A0A561R8V3"/>
<dbReference type="PANTHER" id="PTHR30469">
    <property type="entry name" value="MULTIDRUG RESISTANCE PROTEIN MDTA"/>
    <property type="match status" value="1"/>
</dbReference>
<evidence type="ECO:0000259" key="9">
    <source>
        <dbReference type="Pfam" id="PF25917"/>
    </source>
</evidence>
<dbReference type="PANTHER" id="PTHR30469:SF12">
    <property type="entry name" value="MULTIDRUG RESISTANCE PROTEIN MDTA"/>
    <property type="match status" value="1"/>
</dbReference>
<feature type="domain" description="Multidrug resistance protein MdtA-like beta-barrel" evidence="10">
    <location>
        <begin position="227"/>
        <end position="309"/>
    </location>
</feature>
<dbReference type="InterPro" id="IPR058625">
    <property type="entry name" value="MdtA-like_BSH"/>
</dbReference>
<feature type="domain" description="Multidrug resistance protein MdtA-like C-terminal permuted SH3" evidence="11">
    <location>
        <begin position="316"/>
        <end position="371"/>
    </location>
</feature>
<comment type="subcellular location">
    <subcellularLocation>
        <location evidence="1">Cell membrane</location>
    </subcellularLocation>
</comment>
<dbReference type="Pfam" id="PF25967">
    <property type="entry name" value="RND-MFP_C"/>
    <property type="match status" value="1"/>
</dbReference>
<feature type="domain" description="Multidrug resistance protein MdtA-like alpha-helical hairpin" evidence="8">
    <location>
        <begin position="121"/>
        <end position="190"/>
    </location>
</feature>
<evidence type="ECO:0000313" key="12">
    <source>
        <dbReference type="EMBL" id="TWF59028.1"/>
    </source>
</evidence>
<evidence type="ECO:0000256" key="5">
    <source>
        <dbReference type="ARBA" id="ARBA00022519"/>
    </source>
</evidence>
<comment type="similarity">
    <text evidence="2">Belongs to the membrane fusion protein (MFP) (TC 8.A.1) family.</text>
</comment>
<dbReference type="Pfam" id="PF25876">
    <property type="entry name" value="HH_MFP_RND"/>
    <property type="match status" value="1"/>
</dbReference>
<comment type="caution">
    <text evidence="12">The sequence shown here is derived from an EMBL/GenBank/DDBJ whole genome shotgun (WGS) entry which is preliminary data.</text>
</comment>
<keyword evidence="7" id="KW-1133">Transmembrane helix</keyword>
<feature type="transmembrane region" description="Helical" evidence="7">
    <location>
        <begin position="12"/>
        <end position="33"/>
    </location>
</feature>
<dbReference type="Gene3D" id="2.40.50.100">
    <property type="match status" value="1"/>
</dbReference>
<dbReference type="SUPFAM" id="SSF111369">
    <property type="entry name" value="HlyD-like secretion proteins"/>
    <property type="match status" value="1"/>
</dbReference>
<dbReference type="RefSeq" id="WP_145632860.1">
    <property type="nucleotide sequence ID" value="NZ_VIWP01000001.1"/>
</dbReference>
<protein>
    <submittedName>
        <fullName evidence="12">Multidrug efflux system membrane fusion protein</fullName>
    </submittedName>
</protein>
<reference evidence="12 13" key="1">
    <citation type="submission" date="2019-06" db="EMBL/GenBank/DDBJ databases">
        <title>Sorghum-associated microbial communities from plants grown in Nebraska, USA.</title>
        <authorList>
            <person name="Schachtman D."/>
        </authorList>
    </citation>
    <scope>NUCLEOTIDE SEQUENCE [LARGE SCALE GENOMIC DNA]</scope>
    <source>
        <strain evidence="12 13">1225</strain>
    </source>
</reference>
<dbReference type="InterPro" id="IPR058627">
    <property type="entry name" value="MdtA-like_C"/>
</dbReference>
<dbReference type="EMBL" id="VIWP01000001">
    <property type="protein sequence ID" value="TWF59028.1"/>
    <property type="molecule type" value="Genomic_DNA"/>
</dbReference>
<dbReference type="OrthoDB" id="9783047at2"/>
<name>A0A561R8V3_9HYPH</name>
<dbReference type="NCBIfam" id="TIGR01730">
    <property type="entry name" value="RND_mfp"/>
    <property type="match status" value="1"/>
</dbReference>
<organism evidence="12 13">
    <name type="scientific">Neorhizobium alkalisoli</name>
    <dbReference type="NCBI Taxonomy" id="528178"/>
    <lineage>
        <taxon>Bacteria</taxon>
        <taxon>Pseudomonadati</taxon>
        <taxon>Pseudomonadota</taxon>
        <taxon>Alphaproteobacteria</taxon>
        <taxon>Hyphomicrobiales</taxon>
        <taxon>Rhizobiaceae</taxon>
        <taxon>Rhizobium/Agrobacterium group</taxon>
        <taxon>Neorhizobium</taxon>
    </lineage>
</organism>